<sequence length="324" mass="35514">MPRVLIIGATGYVGRRIATLLVQSGQHSVYGIARTQRKASLLQTEEIMPIICPDPVDNPGPYLVTIRSSSIDIVIDVSEAGQGSHTFLRDVKRLGEERIESYRAKGIVNAPKLGYIYCSGTWVHGSSDRPVTDLNLVGPESQTPPEELSAWRVALEKEILSSSDILDVMIIRPALIYGRESTIWTPYFMPVLEATRNKTAGFIGISLVEDSRPGLIHVDDVATAFQKAVEKLPLIAGARIYPVFDLVTSQESMRDIFDAVALHWGFNGTIQLIGHGGDLFSKAMSATFNGSSARAELLLEWRPRRLGGFVKDMGIYAMALSANL</sequence>
<comment type="caution">
    <text evidence="2">The sequence shown here is derived from an EMBL/GenBank/DDBJ whole genome shotgun (WGS) entry which is preliminary data.</text>
</comment>
<dbReference type="EMBL" id="JPOX01000013">
    <property type="protein sequence ID" value="KFX47962.1"/>
    <property type="molecule type" value="Genomic_DNA"/>
</dbReference>
<evidence type="ECO:0000259" key="1">
    <source>
        <dbReference type="Pfam" id="PF01370"/>
    </source>
</evidence>
<feature type="domain" description="NAD-dependent epimerase/dehydratase" evidence="1">
    <location>
        <begin position="4"/>
        <end position="231"/>
    </location>
</feature>
<reference evidence="2" key="1">
    <citation type="journal article" date="2014" name="PLoS Genet.">
        <title>Signature Gene Expression Reveals Novel Clues to the Molecular Mechanisms of Dimorphic Transition in Penicillium marneffei.</title>
        <authorList>
            <person name="Yang E."/>
            <person name="Wang G."/>
            <person name="Cai J."/>
            <person name="Woo P.C."/>
            <person name="Lau S.K."/>
            <person name="Yuen K.-Y."/>
            <person name="Chow W.-N."/>
            <person name="Lin X."/>
        </authorList>
    </citation>
    <scope>NUCLEOTIDE SEQUENCE [LARGE SCALE GENOMIC DNA]</scope>
    <source>
        <strain evidence="2">PM1</strain>
    </source>
</reference>
<dbReference type="PANTHER" id="PTHR48079">
    <property type="entry name" value="PROTEIN YEEZ"/>
    <property type="match status" value="1"/>
</dbReference>
<protein>
    <submittedName>
        <fullName evidence="2">Chloroplast stem-loop binding protein of 41 kDa b, chloroplastic</fullName>
    </submittedName>
</protein>
<dbReference type="HOGENOM" id="CLU_007383_12_3_1"/>
<dbReference type="SUPFAM" id="SSF51735">
    <property type="entry name" value="NAD(P)-binding Rossmann-fold domains"/>
    <property type="match status" value="1"/>
</dbReference>
<proteinExistence type="predicted"/>
<evidence type="ECO:0000313" key="2">
    <source>
        <dbReference type="EMBL" id="KFX47962.1"/>
    </source>
</evidence>
<accession>A0A093V5X1</accession>
<gene>
    <name evidence="2" type="ORF">GQ26_0130470</name>
</gene>
<organism evidence="2">
    <name type="scientific">Talaromyces marneffei PM1</name>
    <dbReference type="NCBI Taxonomy" id="1077442"/>
    <lineage>
        <taxon>Eukaryota</taxon>
        <taxon>Fungi</taxon>
        <taxon>Dikarya</taxon>
        <taxon>Ascomycota</taxon>
        <taxon>Pezizomycotina</taxon>
        <taxon>Eurotiomycetes</taxon>
        <taxon>Eurotiomycetidae</taxon>
        <taxon>Eurotiales</taxon>
        <taxon>Trichocomaceae</taxon>
        <taxon>Talaromyces</taxon>
        <taxon>Talaromyces sect. Talaromyces</taxon>
    </lineage>
</organism>
<dbReference type="AlphaFoldDB" id="A0A093V5X1"/>
<dbReference type="Pfam" id="PF01370">
    <property type="entry name" value="Epimerase"/>
    <property type="match status" value="1"/>
</dbReference>
<dbReference type="GO" id="GO:0005737">
    <property type="term" value="C:cytoplasm"/>
    <property type="evidence" value="ECO:0007669"/>
    <property type="project" value="TreeGrafter"/>
</dbReference>
<dbReference type="InterPro" id="IPR036291">
    <property type="entry name" value="NAD(P)-bd_dom_sf"/>
</dbReference>
<dbReference type="PANTHER" id="PTHR48079:SF3">
    <property type="entry name" value="NAD-DEPENDENT EPIMERASE_DEHYDRATASE DOMAIN-CONTAINING PROTEIN"/>
    <property type="match status" value="1"/>
</dbReference>
<dbReference type="Gene3D" id="3.40.50.720">
    <property type="entry name" value="NAD(P)-binding Rossmann-like Domain"/>
    <property type="match status" value="1"/>
</dbReference>
<dbReference type="InterPro" id="IPR051783">
    <property type="entry name" value="NAD(P)-dependent_oxidoreduct"/>
</dbReference>
<name>A0A093V5X1_TALMA</name>
<dbReference type="InterPro" id="IPR001509">
    <property type="entry name" value="Epimerase_deHydtase"/>
</dbReference>
<dbReference type="GO" id="GO:0004029">
    <property type="term" value="F:aldehyde dehydrogenase (NAD+) activity"/>
    <property type="evidence" value="ECO:0007669"/>
    <property type="project" value="TreeGrafter"/>
</dbReference>
<dbReference type="eggNOG" id="ENOG502S1RM">
    <property type="taxonomic scope" value="Eukaryota"/>
</dbReference>